<reference evidence="1 3" key="1">
    <citation type="journal article" date="2011" name="Nature">
        <title>The Medicago genome provides insight into the evolution of rhizobial symbioses.</title>
        <authorList>
            <person name="Young N.D."/>
            <person name="Debelle F."/>
            <person name="Oldroyd G.E."/>
            <person name="Geurts R."/>
            <person name="Cannon S.B."/>
            <person name="Udvardi M.K."/>
            <person name="Benedito V.A."/>
            <person name="Mayer K.F."/>
            <person name="Gouzy J."/>
            <person name="Schoof H."/>
            <person name="Van de Peer Y."/>
            <person name="Proost S."/>
            <person name="Cook D.R."/>
            <person name="Meyers B.C."/>
            <person name="Spannagl M."/>
            <person name="Cheung F."/>
            <person name="De Mita S."/>
            <person name="Krishnakumar V."/>
            <person name="Gundlach H."/>
            <person name="Zhou S."/>
            <person name="Mudge J."/>
            <person name="Bharti A.K."/>
            <person name="Murray J.D."/>
            <person name="Naoumkina M.A."/>
            <person name="Rosen B."/>
            <person name="Silverstein K.A."/>
            <person name="Tang H."/>
            <person name="Rombauts S."/>
            <person name="Zhao P.X."/>
            <person name="Zhou P."/>
            <person name="Barbe V."/>
            <person name="Bardou P."/>
            <person name="Bechner M."/>
            <person name="Bellec A."/>
            <person name="Berger A."/>
            <person name="Berges H."/>
            <person name="Bidwell S."/>
            <person name="Bisseling T."/>
            <person name="Choisne N."/>
            <person name="Couloux A."/>
            <person name="Denny R."/>
            <person name="Deshpande S."/>
            <person name="Dai X."/>
            <person name="Doyle J.J."/>
            <person name="Dudez A.M."/>
            <person name="Farmer A.D."/>
            <person name="Fouteau S."/>
            <person name="Franken C."/>
            <person name="Gibelin C."/>
            <person name="Gish J."/>
            <person name="Goldstein S."/>
            <person name="Gonzalez A.J."/>
            <person name="Green P.J."/>
            <person name="Hallab A."/>
            <person name="Hartog M."/>
            <person name="Hua A."/>
            <person name="Humphray S.J."/>
            <person name="Jeong D.H."/>
            <person name="Jing Y."/>
            <person name="Jocker A."/>
            <person name="Kenton S.M."/>
            <person name="Kim D.J."/>
            <person name="Klee K."/>
            <person name="Lai H."/>
            <person name="Lang C."/>
            <person name="Lin S."/>
            <person name="Macmil S.L."/>
            <person name="Magdelenat G."/>
            <person name="Matthews L."/>
            <person name="McCorrison J."/>
            <person name="Monaghan E.L."/>
            <person name="Mun J.H."/>
            <person name="Najar F.Z."/>
            <person name="Nicholson C."/>
            <person name="Noirot C."/>
            <person name="O'Bleness M."/>
            <person name="Paule C.R."/>
            <person name="Poulain J."/>
            <person name="Prion F."/>
            <person name="Qin B."/>
            <person name="Qu C."/>
            <person name="Retzel E.F."/>
            <person name="Riddle C."/>
            <person name="Sallet E."/>
            <person name="Samain S."/>
            <person name="Samson N."/>
            <person name="Sanders I."/>
            <person name="Saurat O."/>
            <person name="Scarpelli C."/>
            <person name="Schiex T."/>
            <person name="Segurens B."/>
            <person name="Severin A.J."/>
            <person name="Sherrier D.J."/>
            <person name="Shi R."/>
            <person name="Sims S."/>
            <person name="Singer S.R."/>
            <person name="Sinharoy S."/>
            <person name="Sterck L."/>
            <person name="Viollet A."/>
            <person name="Wang B.B."/>
            <person name="Wang K."/>
            <person name="Wang M."/>
            <person name="Wang X."/>
            <person name="Warfsmann J."/>
            <person name="Weissenbach J."/>
            <person name="White D.D."/>
            <person name="White J.D."/>
            <person name="Wiley G.B."/>
            <person name="Wincker P."/>
            <person name="Xing Y."/>
            <person name="Yang L."/>
            <person name="Yao Z."/>
            <person name="Ying F."/>
            <person name="Zhai J."/>
            <person name="Zhou L."/>
            <person name="Zuber A."/>
            <person name="Denarie J."/>
            <person name="Dixon R.A."/>
            <person name="May G.D."/>
            <person name="Schwartz D.C."/>
            <person name="Rogers J."/>
            <person name="Quetier F."/>
            <person name="Town C.D."/>
            <person name="Roe B.A."/>
        </authorList>
    </citation>
    <scope>NUCLEOTIDE SEQUENCE [LARGE SCALE GENOMIC DNA]</scope>
    <source>
        <strain evidence="1">A17</strain>
        <strain evidence="2 3">cv. Jemalong A17</strain>
    </source>
</reference>
<protein>
    <submittedName>
        <fullName evidence="1 2">Uncharacterized protein</fullName>
    </submittedName>
</protein>
<reference evidence="2" key="3">
    <citation type="submission" date="2015-04" db="UniProtKB">
        <authorList>
            <consortium name="EnsemblPlants"/>
        </authorList>
    </citation>
    <scope>IDENTIFICATION</scope>
    <source>
        <strain evidence="2">cv. Jemalong A17</strain>
    </source>
</reference>
<reference evidence="1 3" key="2">
    <citation type="journal article" date="2014" name="BMC Genomics">
        <title>An improved genome release (version Mt4.0) for the model legume Medicago truncatula.</title>
        <authorList>
            <person name="Tang H."/>
            <person name="Krishnakumar V."/>
            <person name="Bidwell S."/>
            <person name="Rosen B."/>
            <person name="Chan A."/>
            <person name="Zhou S."/>
            <person name="Gentzbittel L."/>
            <person name="Childs K.L."/>
            <person name="Yandell M."/>
            <person name="Gundlach H."/>
            <person name="Mayer K.F."/>
            <person name="Schwartz D.C."/>
            <person name="Town C.D."/>
        </authorList>
    </citation>
    <scope>GENOME REANNOTATION</scope>
    <source>
        <strain evidence="2 3">cv. Jemalong A17</strain>
    </source>
</reference>
<dbReference type="Proteomes" id="UP000002051">
    <property type="component" value="Chromosome 4"/>
</dbReference>
<evidence type="ECO:0000313" key="3">
    <source>
        <dbReference type="Proteomes" id="UP000002051"/>
    </source>
</evidence>
<keyword evidence="3" id="KW-1185">Reference proteome</keyword>
<dbReference type="HOGENOM" id="CLU_3035396_0_0_1"/>
<evidence type="ECO:0000313" key="2">
    <source>
        <dbReference type="EnsemblPlants" id="AES91458"/>
    </source>
</evidence>
<accession>G7JVA2</accession>
<dbReference type="EnsemblPlants" id="AES91458">
    <property type="protein sequence ID" value="AES91458"/>
    <property type="gene ID" value="MTR_4g113780"/>
</dbReference>
<dbReference type="EMBL" id="CM001220">
    <property type="protein sequence ID" value="AES91458.1"/>
    <property type="molecule type" value="Genomic_DNA"/>
</dbReference>
<sequence length="55" mass="6331">MAEFTMLHAAYAFCFVIREKNILHDRKERLLDLKLSVSGEDNRHNFSSSSSTKEG</sequence>
<name>G7JVA2_MEDTR</name>
<dbReference type="PaxDb" id="3880-AES91458"/>
<evidence type="ECO:0000313" key="1">
    <source>
        <dbReference type="EMBL" id="AES91458.1"/>
    </source>
</evidence>
<gene>
    <name evidence="1" type="ordered locus">MTR_4g113780</name>
</gene>
<organism evidence="1 3">
    <name type="scientific">Medicago truncatula</name>
    <name type="common">Barrel medic</name>
    <name type="synonym">Medicago tribuloides</name>
    <dbReference type="NCBI Taxonomy" id="3880"/>
    <lineage>
        <taxon>Eukaryota</taxon>
        <taxon>Viridiplantae</taxon>
        <taxon>Streptophyta</taxon>
        <taxon>Embryophyta</taxon>
        <taxon>Tracheophyta</taxon>
        <taxon>Spermatophyta</taxon>
        <taxon>Magnoliopsida</taxon>
        <taxon>eudicotyledons</taxon>
        <taxon>Gunneridae</taxon>
        <taxon>Pentapetalae</taxon>
        <taxon>rosids</taxon>
        <taxon>fabids</taxon>
        <taxon>Fabales</taxon>
        <taxon>Fabaceae</taxon>
        <taxon>Papilionoideae</taxon>
        <taxon>50 kb inversion clade</taxon>
        <taxon>NPAAA clade</taxon>
        <taxon>Hologalegina</taxon>
        <taxon>IRL clade</taxon>
        <taxon>Trifolieae</taxon>
        <taxon>Medicago</taxon>
    </lineage>
</organism>
<proteinExistence type="predicted"/>
<dbReference type="AlphaFoldDB" id="G7JVA2"/>